<dbReference type="Pfam" id="PF14028">
    <property type="entry name" value="Lant_dehydr_C"/>
    <property type="match status" value="1"/>
</dbReference>
<evidence type="ECO:0000259" key="1">
    <source>
        <dbReference type="Pfam" id="PF04738"/>
    </source>
</evidence>
<dbReference type="NCBIfam" id="TIGR03891">
    <property type="entry name" value="thiopep_ocin"/>
    <property type="match status" value="1"/>
</dbReference>
<dbReference type="RefSeq" id="WP_194120357.1">
    <property type="nucleotide sequence ID" value="NZ_JACYGY010000001.1"/>
</dbReference>
<dbReference type="InterPro" id="IPR023809">
    <property type="entry name" value="Thiopep_bacteriocin_synth_dom"/>
</dbReference>
<dbReference type="Proteomes" id="UP000634134">
    <property type="component" value="Unassembled WGS sequence"/>
</dbReference>
<evidence type="ECO:0000313" key="3">
    <source>
        <dbReference type="EMBL" id="MBE9462132.1"/>
    </source>
</evidence>
<dbReference type="EMBL" id="JACYGY010000001">
    <property type="protein sequence ID" value="MBE9462132.1"/>
    <property type="molecule type" value="Genomic_DNA"/>
</dbReference>
<sequence>MNIKTHQFFILRRPLLSMQAYYDFQKKISENENALELGLKTIFSDPILQQGIYLASPQLHDLMLAFLGDEPIGNKKKVIYTLYKYLIRSATRCTPFGLFAGYFPGSFKEVTHVRFPKTDRLICFTKADMQLAYELTSQIISNEPLADTNSKYFPNTSLYRVAGYYRYLYREVQGAQTDFILSEINADVLLEKILSFARNGATPAELIDILLKEKINQQQAYDWIADLIQAQLLVSSHMLNITGEDFIERFVRTFQSHHQSRESEILKTFQNFLLKPEAIEKQHTKLKDMLQKAFPSFSAKNLIRADVRFKTELCTLSQRVISLILKDMQELSPLMQKPSFTDLDNFASALYERYGQKKVPLLQALDFDYGVGYGTLKPGARGIFPLLEGLQQNPAKISKEQKVNRFAQEAYQKALSNNEWSIRLTESILAEHSVKAKDNFPSEFYLFGSILARTEKEMDQGYFNFEFKGMGGPSSLNLISRLSSSDKQLAGLLKQATGTQQTALKDAVYAEISHFPGFKEANIMARAEIRTYEIPYLSISNKDLHFQITPDDLMISSDGKQLLLTSKRLERHVIPMLTSAHDYRNGLPLYRFLCEFSQHSAGAYLHWDWGSLSQMPRLPRVSYKHWILSKACWNLDKTVLEEFIETTAEPVAAWQKISRKLSIPRYFQIGEADHQLLIDAKSIPAMVLLKEFVKKNGRIILTEYLQGSRSWLRDQGQAVANEIIIPFKAASSQNRLGPSYTKQKATAQQNAGVDFSVGSQWLYVKIYCSQGNSDQILETYIAPLCNTLIESKQIEKWFFVRYQDPAPHLRIRFFHGSSPDFWILVLSRLHPVMAQSLREQSVSKMQIETYQRELERYHMLDYDAVESLFFYDSIFVSHALPLLRQNIDPDTYWLAALRSADELFSALGLDLGSKIELVKKLHKTLAEELDTAEDLVVMDHNYRLEKIKISAVMSDSASLLSDDIRLSKLFEDRTKAFGLILQHHHKLDLPARHELTAHLIHMHLNRWFSAEQRRQELVIYHYLEKFYDSAWKYYQHLKISV</sequence>
<dbReference type="InterPro" id="IPR006827">
    <property type="entry name" value="Lant_deHydtase_N"/>
</dbReference>
<gene>
    <name evidence="3" type="ORF">IEE83_09590</name>
</gene>
<organism evidence="3 4">
    <name type="scientific">Dyadobacter subterraneus</name>
    <dbReference type="NCBI Taxonomy" id="2773304"/>
    <lineage>
        <taxon>Bacteria</taxon>
        <taxon>Pseudomonadati</taxon>
        <taxon>Bacteroidota</taxon>
        <taxon>Cytophagia</taxon>
        <taxon>Cytophagales</taxon>
        <taxon>Spirosomataceae</taxon>
        <taxon>Dyadobacter</taxon>
    </lineage>
</organism>
<comment type="caution">
    <text evidence="3">The sequence shown here is derived from an EMBL/GenBank/DDBJ whole genome shotgun (WGS) entry which is preliminary data.</text>
</comment>
<dbReference type="Pfam" id="PF04738">
    <property type="entry name" value="Lant_dehydr_N"/>
    <property type="match status" value="1"/>
</dbReference>
<accession>A0ABR9W9H1</accession>
<protein>
    <submittedName>
        <fullName evidence="3">Lantibiotic dehydratase</fullName>
    </submittedName>
</protein>
<keyword evidence="4" id="KW-1185">Reference proteome</keyword>
<name>A0ABR9W9H1_9BACT</name>
<feature type="domain" description="Thiopeptide-type bacteriocin biosynthesis" evidence="2">
    <location>
        <begin position="761"/>
        <end position="1027"/>
    </location>
</feature>
<evidence type="ECO:0000313" key="4">
    <source>
        <dbReference type="Proteomes" id="UP000634134"/>
    </source>
</evidence>
<feature type="domain" description="Lantibiotic dehydratase N-terminal" evidence="1">
    <location>
        <begin position="45"/>
        <end position="682"/>
    </location>
</feature>
<evidence type="ECO:0000259" key="2">
    <source>
        <dbReference type="Pfam" id="PF14028"/>
    </source>
</evidence>
<reference evidence="4" key="1">
    <citation type="submission" date="2023-07" db="EMBL/GenBank/DDBJ databases">
        <title>Dyadobacter sp. nov 'subterranea' isolated from contaminted grondwater.</title>
        <authorList>
            <person name="Szabo I."/>
            <person name="Al-Omari J."/>
            <person name="Szerdahelyi S.G."/>
            <person name="Rado J."/>
        </authorList>
    </citation>
    <scope>NUCLEOTIDE SEQUENCE [LARGE SCALE GENOMIC DNA]</scope>
    <source>
        <strain evidence="4">UP-52</strain>
    </source>
</reference>
<proteinExistence type="predicted"/>